<name>A0ABS5A6B9_9PSEU</name>
<keyword evidence="3" id="KW-1185">Reference proteome</keyword>
<proteinExistence type="predicted"/>
<dbReference type="RefSeq" id="WP_158103269.1">
    <property type="nucleotide sequence ID" value="NZ_JAGIOO010000001.1"/>
</dbReference>
<dbReference type="EMBL" id="JAGIOO010000001">
    <property type="protein sequence ID" value="MBP2472145.1"/>
    <property type="molecule type" value="Genomic_DNA"/>
</dbReference>
<feature type="chain" id="PRO_5046817740" evidence="1">
    <location>
        <begin position="20"/>
        <end position="175"/>
    </location>
</feature>
<dbReference type="Proteomes" id="UP001519363">
    <property type="component" value="Unassembled WGS sequence"/>
</dbReference>
<keyword evidence="1" id="KW-0732">Signal</keyword>
<evidence type="ECO:0000256" key="1">
    <source>
        <dbReference type="SAM" id="SignalP"/>
    </source>
</evidence>
<sequence length="175" mass="18781">MAGALAALGLVAGAGVGNAGVRATVFADGFEGDMFSRWDRLNDRAGSGGGDFNGGVARTGANNGWVEASRGWGAVRIPVDTRFVPKNSCQASIYANPVGEHDAPGSHVSLEVWNPNGWVKMLETIPYLNNASYQRITTPRFPLYGIDKIYVQVIFGNENGVRKFIRLDDMALECT</sequence>
<protein>
    <submittedName>
        <fullName evidence="2">Uncharacterized protein</fullName>
    </submittedName>
</protein>
<reference evidence="2 3" key="1">
    <citation type="submission" date="2021-03" db="EMBL/GenBank/DDBJ databases">
        <title>Sequencing the genomes of 1000 actinobacteria strains.</title>
        <authorList>
            <person name="Klenk H.-P."/>
        </authorList>
    </citation>
    <scope>NUCLEOTIDE SEQUENCE [LARGE SCALE GENOMIC DNA]</scope>
    <source>
        <strain evidence="2 3">DSM 44580</strain>
    </source>
</reference>
<feature type="signal peptide" evidence="1">
    <location>
        <begin position="1"/>
        <end position="19"/>
    </location>
</feature>
<evidence type="ECO:0000313" key="3">
    <source>
        <dbReference type="Proteomes" id="UP001519363"/>
    </source>
</evidence>
<evidence type="ECO:0000313" key="2">
    <source>
        <dbReference type="EMBL" id="MBP2472145.1"/>
    </source>
</evidence>
<organism evidence="2 3">
    <name type="scientific">Crossiella equi</name>
    <dbReference type="NCBI Taxonomy" id="130796"/>
    <lineage>
        <taxon>Bacteria</taxon>
        <taxon>Bacillati</taxon>
        <taxon>Actinomycetota</taxon>
        <taxon>Actinomycetes</taxon>
        <taxon>Pseudonocardiales</taxon>
        <taxon>Pseudonocardiaceae</taxon>
        <taxon>Crossiella</taxon>
    </lineage>
</organism>
<accession>A0ABS5A6B9</accession>
<comment type="caution">
    <text evidence="2">The sequence shown here is derived from an EMBL/GenBank/DDBJ whole genome shotgun (WGS) entry which is preliminary data.</text>
</comment>
<gene>
    <name evidence="2" type="ORF">JOF53_001017</name>
</gene>